<evidence type="ECO:0000256" key="1">
    <source>
        <dbReference type="ARBA" id="ARBA00022676"/>
    </source>
</evidence>
<dbReference type="InterPro" id="IPR036320">
    <property type="entry name" value="Glycosyl_Trfase_fam3_N_dom_sf"/>
</dbReference>
<dbReference type="Pfam" id="PF02885">
    <property type="entry name" value="Glycos_trans_3N"/>
    <property type="match status" value="1"/>
</dbReference>
<dbReference type="EMBL" id="BMHC01000002">
    <property type="protein sequence ID" value="GGI22020.1"/>
    <property type="molecule type" value="Genomic_DNA"/>
</dbReference>
<gene>
    <name evidence="6" type="ORF">GCM10010987_17310</name>
</gene>
<dbReference type="SUPFAM" id="SSF47648">
    <property type="entry name" value="Nucleoside phosphorylase/phosphoribosyltransferase N-terminal domain"/>
    <property type="match status" value="1"/>
</dbReference>
<dbReference type="Gene3D" id="1.20.970.50">
    <property type="match status" value="1"/>
</dbReference>
<dbReference type="InterPro" id="IPR035902">
    <property type="entry name" value="Nuc_phospho_transferase"/>
</dbReference>
<dbReference type="PANTHER" id="PTHR10515">
    <property type="entry name" value="THYMIDINE PHOSPHORYLASE"/>
    <property type="match status" value="1"/>
</dbReference>
<dbReference type="HAMAP" id="MF_00703">
    <property type="entry name" value="Thymid_phosp_2"/>
    <property type="match status" value="1"/>
</dbReference>
<evidence type="ECO:0000313" key="6">
    <source>
        <dbReference type="EMBL" id="GGI22020.1"/>
    </source>
</evidence>
<dbReference type="SMART" id="SM00941">
    <property type="entry name" value="PYNP_C"/>
    <property type="match status" value="1"/>
</dbReference>
<dbReference type="PROSITE" id="PS00647">
    <property type="entry name" value="THYMID_PHOSPHORYLASE"/>
    <property type="match status" value="1"/>
</dbReference>
<dbReference type="NCBIfam" id="TIGR02645">
    <property type="entry name" value="ARCH_P_rylase"/>
    <property type="match status" value="1"/>
</dbReference>
<dbReference type="InterPro" id="IPR017459">
    <property type="entry name" value="Glycosyl_Trfase_fam3_N_dom"/>
</dbReference>
<proteinExistence type="inferred from homology"/>
<reference evidence="6" key="2">
    <citation type="submission" date="2022-12" db="EMBL/GenBank/DDBJ databases">
        <authorList>
            <person name="Sun Q."/>
            <person name="Zhou Y."/>
        </authorList>
    </citation>
    <scope>NUCLEOTIDE SEQUENCE</scope>
    <source>
        <strain evidence="6">CGMCC 1.15034</strain>
    </source>
</reference>
<reference evidence="6" key="1">
    <citation type="journal article" date="2014" name="Int. J. Syst. Evol. Microbiol.">
        <title>Complete genome sequence of Corynebacterium casei LMG S-19264T (=DSM 44701T), isolated from a smear-ripened cheese.</title>
        <authorList>
            <consortium name="US DOE Joint Genome Institute (JGI-PGF)"/>
            <person name="Walter F."/>
            <person name="Albersmeier A."/>
            <person name="Kalinowski J."/>
            <person name="Ruckert C."/>
        </authorList>
    </citation>
    <scope>NUCLEOTIDE SEQUENCE</scope>
    <source>
        <strain evidence="6">CGMCC 1.15034</strain>
    </source>
</reference>
<evidence type="ECO:0000256" key="2">
    <source>
        <dbReference type="ARBA" id="ARBA00022679"/>
    </source>
</evidence>
<evidence type="ECO:0000313" key="7">
    <source>
        <dbReference type="Proteomes" id="UP000625079"/>
    </source>
</evidence>
<dbReference type="Gene3D" id="3.40.1030.10">
    <property type="entry name" value="Nucleoside phosphorylase/phosphoribosyltransferase catalytic domain"/>
    <property type="match status" value="1"/>
</dbReference>
<dbReference type="Proteomes" id="UP000625079">
    <property type="component" value="Unassembled WGS sequence"/>
</dbReference>
<organism evidence="6 7">
    <name type="scientific">Bradyrhizobium guangdongense</name>
    <dbReference type="NCBI Taxonomy" id="1325090"/>
    <lineage>
        <taxon>Bacteria</taxon>
        <taxon>Pseudomonadati</taxon>
        <taxon>Pseudomonadota</taxon>
        <taxon>Alphaproteobacteria</taxon>
        <taxon>Hyphomicrobiales</taxon>
        <taxon>Nitrobacteraceae</taxon>
        <taxon>Bradyrhizobium</taxon>
    </lineage>
</organism>
<dbReference type="Gene3D" id="3.90.1170.30">
    <property type="entry name" value="Pyrimidine nucleoside phosphorylase-like, C-terminal domain"/>
    <property type="match status" value="1"/>
</dbReference>
<dbReference type="Pfam" id="PF07831">
    <property type="entry name" value="PYNP_C"/>
    <property type="match status" value="1"/>
</dbReference>
<dbReference type="GO" id="GO:0006213">
    <property type="term" value="P:pyrimidine nucleoside metabolic process"/>
    <property type="evidence" value="ECO:0007669"/>
    <property type="project" value="InterPro"/>
</dbReference>
<comment type="catalytic activity">
    <reaction evidence="3 4">
        <text>thymidine + phosphate = 2-deoxy-alpha-D-ribose 1-phosphate + thymine</text>
        <dbReference type="Rhea" id="RHEA:16037"/>
        <dbReference type="ChEBI" id="CHEBI:17748"/>
        <dbReference type="ChEBI" id="CHEBI:17821"/>
        <dbReference type="ChEBI" id="CHEBI:43474"/>
        <dbReference type="ChEBI" id="CHEBI:57259"/>
        <dbReference type="EC" id="2.4.2.4"/>
    </reaction>
</comment>
<dbReference type="GO" id="GO:0009032">
    <property type="term" value="F:thymidine phosphorylase activity"/>
    <property type="evidence" value="ECO:0007669"/>
    <property type="project" value="UniProtKB-UniRule"/>
</dbReference>
<dbReference type="InterPro" id="IPR013466">
    <property type="entry name" value="Thymidine/AMP_Pase"/>
</dbReference>
<evidence type="ECO:0000259" key="5">
    <source>
        <dbReference type="SMART" id="SM00941"/>
    </source>
</evidence>
<keyword evidence="2 4" id="KW-0808">Transferase</keyword>
<comment type="similarity">
    <text evidence="4">Belongs to the thymidine/pyrimidine-nucleoside phosphorylase family. Type 2 subfamily.</text>
</comment>
<dbReference type="InterPro" id="IPR036566">
    <property type="entry name" value="PYNP-like_C_sf"/>
</dbReference>
<protein>
    <recommendedName>
        <fullName evidence="4">Putative thymidine phosphorylase</fullName>
        <ecNumber evidence="4">2.4.2.4</ecNumber>
    </recommendedName>
    <alternativeName>
        <fullName evidence="4">TdRPase</fullName>
    </alternativeName>
</protein>
<accession>A0AA87W5W0</accession>
<name>A0AA87W5W0_9BRAD</name>
<dbReference type="NCBIfam" id="NF003338">
    <property type="entry name" value="PRK04350.1"/>
    <property type="match status" value="1"/>
</dbReference>
<dbReference type="AlphaFoldDB" id="A0AA87W5W0"/>
<dbReference type="Pfam" id="PF00591">
    <property type="entry name" value="Glycos_transf_3"/>
    <property type="match status" value="1"/>
</dbReference>
<dbReference type="InterPro" id="IPR000053">
    <property type="entry name" value="Thymidine/pyrmidine_PPase"/>
</dbReference>
<dbReference type="SUPFAM" id="SSF54680">
    <property type="entry name" value="Pyrimidine nucleoside phosphorylase C-terminal domain"/>
    <property type="match status" value="1"/>
</dbReference>
<dbReference type="PANTHER" id="PTHR10515:SF0">
    <property type="entry name" value="THYMIDINE PHOSPHORYLASE"/>
    <property type="match status" value="1"/>
</dbReference>
<comment type="caution">
    <text evidence="6">The sequence shown here is derived from an EMBL/GenBank/DDBJ whole genome shotgun (WGS) entry which is preliminary data.</text>
</comment>
<dbReference type="InterPro" id="IPR017872">
    <property type="entry name" value="Pyrmidine_PPase_CS"/>
</dbReference>
<dbReference type="InterPro" id="IPR013102">
    <property type="entry name" value="PYNP_C"/>
</dbReference>
<feature type="domain" description="Pyrimidine nucleoside phosphorylase C-terminal" evidence="5">
    <location>
        <begin position="443"/>
        <end position="510"/>
    </location>
</feature>
<dbReference type="EC" id="2.4.2.4" evidence="4"/>
<evidence type="ECO:0000256" key="3">
    <source>
        <dbReference type="ARBA" id="ARBA00048550"/>
    </source>
</evidence>
<dbReference type="GO" id="GO:0006206">
    <property type="term" value="P:pyrimidine nucleobase metabolic process"/>
    <property type="evidence" value="ECO:0007669"/>
    <property type="project" value="InterPro"/>
</dbReference>
<keyword evidence="1 4" id="KW-0328">Glycosyltransferase</keyword>
<evidence type="ECO:0000256" key="4">
    <source>
        <dbReference type="HAMAP-Rule" id="MF_00703"/>
    </source>
</evidence>
<dbReference type="InterPro" id="IPR000312">
    <property type="entry name" value="Glycosyl_Trfase_fam3"/>
</dbReference>
<dbReference type="InterPro" id="IPR028579">
    <property type="entry name" value="Thym_Pase_Put"/>
</dbReference>
<dbReference type="SUPFAM" id="SSF52418">
    <property type="entry name" value="Nucleoside phosphorylase/phosphoribosyltransferase catalytic domain"/>
    <property type="match status" value="1"/>
</dbReference>
<dbReference type="GO" id="GO:0005829">
    <property type="term" value="C:cytosol"/>
    <property type="evidence" value="ECO:0007669"/>
    <property type="project" value="TreeGrafter"/>
</dbReference>
<dbReference type="GO" id="GO:0004645">
    <property type="term" value="F:1,4-alpha-oligoglucan phosphorylase activity"/>
    <property type="evidence" value="ECO:0007669"/>
    <property type="project" value="InterPro"/>
</dbReference>
<sequence>MTDPAPAVRAMLPDPSRSQLKIRRVHLDTGRENVVVVSRRSKALRADIFRGFSRVELRLDDKTLLATLLITDDDALAAEDEIGLSEPAFHRFAKPVGTLVTVAPAAPPESLEAVRAKIRGQTLDKAEIGAIINDLAHFRYSDMEIAAFLIGSASFITSDELLALTGAMAQAGTQLVWPDPIVVDKHCIGGIPGNRTSMVVVPIVAAHGLPIPKTSSRAITSPAGTADTMEVLARVNVGVEEMKSIVSSCSGCLIWGGHVNLSPADDVLISVERPLSLDTREQMVASIMSKKIAAGSTHLLIDIPVGPTAKVTTATEAMRLRKLFEFVGDRFGRAVEVITTDGRQPIGNGIGPVLEANDVMAVLGNDKDAPRDLREKSLRLAAHLLEYDPKLRGGAGYARARELLESGAALKQMQKIIDAQGPSKCSTELGPSSFEVKAAHDGVVSGIDCLRLNRLARTAGAPLDKGAGIRLFKKIGDRVEQGEPLYRVYTFDGPEHDLAASAAQQETGYILNGHEALQGRTPS</sequence>